<dbReference type="AlphaFoldDB" id="A0A5C6RLW5"/>
<dbReference type="Proteomes" id="UP000321580">
    <property type="component" value="Unassembled WGS sequence"/>
</dbReference>
<evidence type="ECO:0000313" key="2">
    <source>
        <dbReference type="EMBL" id="TXB63391.1"/>
    </source>
</evidence>
<evidence type="ECO:0000256" key="1">
    <source>
        <dbReference type="SAM" id="MobiDB-lite"/>
    </source>
</evidence>
<reference evidence="2 3" key="1">
    <citation type="submission" date="2019-08" db="EMBL/GenBank/DDBJ databases">
        <title>Genome of Phaeodactylibacter luteus.</title>
        <authorList>
            <person name="Bowman J.P."/>
        </authorList>
    </citation>
    <scope>NUCLEOTIDE SEQUENCE [LARGE SCALE GENOMIC DNA]</scope>
    <source>
        <strain evidence="2 3">KCTC 42180</strain>
    </source>
</reference>
<proteinExistence type="predicted"/>
<sequence>MAEGQTRRPRARGRADSEPRSIAAPACWQGQAPSSLPQGQANNDNLVCAFGKWLVDCAANLGPLKATRQKGLKNGNTIK</sequence>
<feature type="region of interest" description="Disordered" evidence="1">
    <location>
        <begin position="1"/>
        <end position="36"/>
    </location>
</feature>
<evidence type="ECO:0000313" key="3">
    <source>
        <dbReference type="Proteomes" id="UP000321580"/>
    </source>
</evidence>
<accession>A0A5C6RLW5</accession>
<keyword evidence="3" id="KW-1185">Reference proteome</keyword>
<name>A0A5C6RLW5_9BACT</name>
<protein>
    <submittedName>
        <fullName evidence="2">Uncharacterized protein</fullName>
    </submittedName>
</protein>
<comment type="caution">
    <text evidence="2">The sequence shown here is derived from an EMBL/GenBank/DDBJ whole genome shotgun (WGS) entry which is preliminary data.</text>
</comment>
<organism evidence="2 3">
    <name type="scientific">Phaeodactylibacter luteus</name>
    <dbReference type="NCBI Taxonomy" id="1564516"/>
    <lineage>
        <taxon>Bacteria</taxon>
        <taxon>Pseudomonadati</taxon>
        <taxon>Bacteroidota</taxon>
        <taxon>Saprospiria</taxon>
        <taxon>Saprospirales</taxon>
        <taxon>Haliscomenobacteraceae</taxon>
        <taxon>Phaeodactylibacter</taxon>
    </lineage>
</organism>
<gene>
    <name evidence="2" type="ORF">FRY97_09475</name>
</gene>
<dbReference type="EMBL" id="VOOR01000016">
    <property type="protein sequence ID" value="TXB63391.1"/>
    <property type="molecule type" value="Genomic_DNA"/>
</dbReference>